<protein>
    <submittedName>
        <fullName evidence="3">Flavin reductase (DIM6/NTAB) family NADH-FMN oxidoreductase RutF</fullName>
    </submittedName>
</protein>
<dbReference type="EMBL" id="VFOS01000001">
    <property type="protein sequence ID" value="TQL63793.1"/>
    <property type="molecule type" value="Genomic_DNA"/>
</dbReference>
<dbReference type="Gene3D" id="2.30.110.10">
    <property type="entry name" value="Electron Transport, Fmn-binding Protein, Chain A"/>
    <property type="match status" value="1"/>
</dbReference>
<dbReference type="InterPro" id="IPR050268">
    <property type="entry name" value="NADH-dep_flavin_reductase"/>
</dbReference>
<dbReference type="RefSeq" id="WP_142118221.1">
    <property type="nucleotide sequence ID" value="NZ_BAAASV010000002.1"/>
</dbReference>
<keyword evidence="1" id="KW-0560">Oxidoreductase</keyword>
<dbReference type="OrthoDB" id="9792858at2"/>
<dbReference type="GO" id="GO:0010181">
    <property type="term" value="F:FMN binding"/>
    <property type="evidence" value="ECO:0007669"/>
    <property type="project" value="InterPro"/>
</dbReference>
<proteinExistence type="predicted"/>
<gene>
    <name evidence="3" type="ORF">FB461_0270</name>
</gene>
<dbReference type="InterPro" id="IPR002563">
    <property type="entry name" value="Flavin_Rdtase-like_dom"/>
</dbReference>
<dbReference type="Proteomes" id="UP000315389">
    <property type="component" value="Unassembled WGS sequence"/>
</dbReference>
<dbReference type="InterPro" id="IPR012349">
    <property type="entry name" value="Split_barrel_FMN-bd"/>
</dbReference>
<evidence type="ECO:0000259" key="2">
    <source>
        <dbReference type="SMART" id="SM00903"/>
    </source>
</evidence>
<name>A0A542ZTV9_RARFA</name>
<dbReference type="SMART" id="SM00903">
    <property type="entry name" value="Flavin_Reduct"/>
    <property type="match status" value="1"/>
</dbReference>
<dbReference type="PANTHER" id="PTHR30466:SF1">
    <property type="entry name" value="FMN REDUCTASE (NADH) RUTF"/>
    <property type="match status" value="1"/>
</dbReference>
<organism evidence="3 4">
    <name type="scientific">Rarobacter faecitabidus</name>
    <dbReference type="NCBI Taxonomy" id="13243"/>
    <lineage>
        <taxon>Bacteria</taxon>
        <taxon>Bacillati</taxon>
        <taxon>Actinomycetota</taxon>
        <taxon>Actinomycetes</taxon>
        <taxon>Micrococcales</taxon>
        <taxon>Rarobacteraceae</taxon>
        <taxon>Rarobacter</taxon>
    </lineage>
</organism>
<dbReference type="AlphaFoldDB" id="A0A542ZTV9"/>
<evidence type="ECO:0000313" key="4">
    <source>
        <dbReference type="Proteomes" id="UP000315389"/>
    </source>
</evidence>
<dbReference type="GO" id="GO:0006208">
    <property type="term" value="P:pyrimidine nucleobase catabolic process"/>
    <property type="evidence" value="ECO:0007669"/>
    <property type="project" value="TreeGrafter"/>
</dbReference>
<keyword evidence="4" id="KW-1185">Reference proteome</keyword>
<dbReference type="SUPFAM" id="SSF50475">
    <property type="entry name" value="FMN-binding split barrel"/>
    <property type="match status" value="1"/>
</dbReference>
<sequence>MNDASEQFRDVSNRLAKGVAVVTARHRGLDVARTVTDVIAVSWDPPTVLVSLYSLGRMAEAVEDADSWALSFLSASQRGIAQWLSEPGTPLIGLLDSVPHHRRAPEGPALIDGALAWVVARTSDSFEVATHVLTAGAVTWMGANAEAGAEPLIRQFGQYIQS</sequence>
<accession>A0A542ZTV9</accession>
<dbReference type="Pfam" id="PF01613">
    <property type="entry name" value="Flavin_Reduct"/>
    <property type="match status" value="1"/>
</dbReference>
<evidence type="ECO:0000313" key="3">
    <source>
        <dbReference type="EMBL" id="TQL63793.1"/>
    </source>
</evidence>
<comment type="caution">
    <text evidence="3">The sequence shown here is derived from an EMBL/GenBank/DDBJ whole genome shotgun (WGS) entry which is preliminary data.</text>
</comment>
<reference evidence="3 4" key="1">
    <citation type="submission" date="2019-06" db="EMBL/GenBank/DDBJ databases">
        <title>Sequencing the genomes of 1000 actinobacteria strains.</title>
        <authorList>
            <person name="Klenk H.-P."/>
        </authorList>
    </citation>
    <scope>NUCLEOTIDE SEQUENCE [LARGE SCALE GENOMIC DNA]</scope>
    <source>
        <strain evidence="3 4">DSM 4813</strain>
    </source>
</reference>
<feature type="domain" description="Flavin reductase like" evidence="2">
    <location>
        <begin position="12"/>
        <end position="161"/>
    </location>
</feature>
<dbReference type="GO" id="GO:0042602">
    <property type="term" value="F:riboflavin reductase (NADPH) activity"/>
    <property type="evidence" value="ECO:0007669"/>
    <property type="project" value="TreeGrafter"/>
</dbReference>
<evidence type="ECO:0000256" key="1">
    <source>
        <dbReference type="ARBA" id="ARBA00023002"/>
    </source>
</evidence>
<dbReference type="PANTHER" id="PTHR30466">
    <property type="entry name" value="FLAVIN REDUCTASE"/>
    <property type="match status" value="1"/>
</dbReference>